<proteinExistence type="predicted"/>
<reference evidence="1 2" key="1">
    <citation type="submission" date="2023-09" db="EMBL/GenBank/DDBJ databases">
        <title>Nesidiocoris tenuis whole genome shotgun sequence.</title>
        <authorList>
            <person name="Shibata T."/>
            <person name="Shimoda M."/>
            <person name="Kobayashi T."/>
            <person name="Uehara T."/>
        </authorList>
    </citation>
    <scope>NUCLEOTIDE SEQUENCE [LARGE SCALE GENOMIC DNA]</scope>
    <source>
        <strain evidence="1 2">Japan</strain>
    </source>
</reference>
<dbReference type="Proteomes" id="UP001307889">
    <property type="component" value="Chromosome 12"/>
</dbReference>
<name>A0ABN7BA16_9HEMI</name>
<dbReference type="EMBL" id="AP028920">
    <property type="protein sequence ID" value="BET01226.1"/>
    <property type="molecule type" value="Genomic_DNA"/>
</dbReference>
<protein>
    <submittedName>
        <fullName evidence="1">Uncharacterized protein</fullName>
    </submittedName>
</protein>
<keyword evidence="2" id="KW-1185">Reference proteome</keyword>
<sequence>MGRSAMSDRQRRAKLGRQWCVRVAELSTGGRLGCATAPGRLSAARSTWRTRLFYLTDCPTCNQMLLVFSSRPPPPPFVRLAARESRVALVGHVSEYV</sequence>
<organism evidence="1 2">
    <name type="scientific">Nesidiocoris tenuis</name>
    <dbReference type="NCBI Taxonomy" id="355587"/>
    <lineage>
        <taxon>Eukaryota</taxon>
        <taxon>Metazoa</taxon>
        <taxon>Ecdysozoa</taxon>
        <taxon>Arthropoda</taxon>
        <taxon>Hexapoda</taxon>
        <taxon>Insecta</taxon>
        <taxon>Pterygota</taxon>
        <taxon>Neoptera</taxon>
        <taxon>Paraneoptera</taxon>
        <taxon>Hemiptera</taxon>
        <taxon>Heteroptera</taxon>
        <taxon>Panheteroptera</taxon>
        <taxon>Cimicomorpha</taxon>
        <taxon>Miridae</taxon>
        <taxon>Dicyphina</taxon>
        <taxon>Nesidiocoris</taxon>
    </lineage>
</organism>
<gene>
    <name evidence="1" type="ORF">NTJ_14042</name>
</gene>
<evidence type="ECO:0000313" key="2">
    <source>
        <dbReference type="Proteomes" id="UP001307889"/>
    </source>
</evidence>
<accession>A0ABN7BA16</accession>
<evidence type="ECO:0000313" key="1">
    <source>
        <dbReference type="EMBL" id="BET01226.1"/>
    </source>
</evidence>